<accession>D1ARY1</accession>
<dbReference type="GO" id="GO:0016787">
    <property type="term" value="F:hydrolase activity"/>
    <property type="evidence" value="ECO:0007669"/>
    <property type="project" value="UniProtKB-KW"/>
</dbReference>
<dbReference type="AlphaFoldDB" id="D1ARY1"/>
<proteinExistence type="predicted"/>
<evidence type="ECO:0000256" key="1">
    <source>
        <dbReference type="ARBA" id="ARBA00022801"/>
    </source>
</evidence>
<dbReference type="eggNOG" id="COG4225">
    <property type="taxonomic scope" value="Bacteria"/>
</dbReference>
<reference evidence="3" key="1">
    <citation type="submission" date="2009-09" db="EMBL/GenBank/DDBJ databases">
        <title>The complete chromosome of Sebaldella termitidis ATCC 33386.</title>
        <authorList>
            <consortium name="US DOE Joint Genome Institute (JGI-PGF)"/>
            <person name="Lucas S."/>
            <person name="Copeland A."/>
            <person name="Lapidus A."/>
            <person name="Glavina del Rio T."/>
            <person name="Dalin E."/>
            <person name="Tice H."/>
            <person name="Bruce D."/>
            <person name="Goodwin L."/>
            <person name="Pitluck S."/>
            <person name="Kyrpides N."/>
            <person name="Mavromatis K."/>
            <person name="Ivanova N."/>
            <person name="Mikhailova N."/>
            <person name="Sims D."/>
            <person name="Meincke L."/>
            <person name="Brettin T."/>
            <person name="Detter J.C."/>
            <person name="Han C."/>
            <person name="Larimer F."/>
            <person name="Land M."/>
            <person name="Hauser L."/>
            <person name="Markowitz V."/>
            <person name="Cheng J.F."/>
            <person name="Hugenholtz P."/>
            <person name="Woyke T."/>
            <person name="Wu D."/>
            <person name="Eisen J.A."/>
        </authorList>
    </citation>
    <scope>NUCLEOTIDE SEQUENCE [LARGE SCALE GENOMIC DNA]</scope>
    <source>
        <strain evidence="3">ATCC 33386 / NCTC 11300</strain>
    </source>
</reference>
<dbReference type="GO" id="GO:0005975">
    <property type="term" value="P:carbohydrate metabolic process"/>
    <property type="evidence" value="ECO:0007669"/>
    <property type="project" value="InterPro"/>
</dbReference>
<evidence type="ECO:0000313" key="3">
    <source>
        <dbReference type="Proteomes" id="UP000000845"/>
    </source>
</evidence>
<dbReference type="SUPFAM" id="SSF48208">
    <property type="entry name" value="Six-hairpin glycosidases"/>
    <property type="match status" value="1"/>
</dbReference>
<dbReference type="EMBL" id="CP001739">
    <property type="protein sequence ID" value="ACZ10617.1"/>
    <property type="molecule type" value="Genomic_DNA"/>
</dbReference>
<dbReference type="Gene3D" id="1.50.10.10">
    <property type="match status" value="1"/>
</dbReference>
<reference evidence="2 3" key="2">
    <citation type="journal article" date="2010" name="Stand. Genomic Sci.">
        <title>Complete genome sequence of Sebaldella termitidis type strain (NCTC 11300).</title>
        <authorList>
            <person name="Harmon-Smith M."/>
            <person name="Celia L."/>
            <person name="Chertkov O."/>
            <person name="Lapidus A."/>
            <person name="Copeland A."/>
            <person name="Glavina Del Rio T."/>
            <person name="Nolan M."/>
            <person name="Lucas S."/>
            <person name="Tice H."/>
            <person name="Cheng J.F."/>
            <person name="Han C."/>
            <person name="Detter J.C."/>
            <person name="Bruce D."/>
            <person name="Goodwin L."/>
            <person name="Pitluck S."/>
            <person name="Pati A."/>
            <person name="Liolios K."/>
            <person name="Ivanova N."/>
            <person name="Mavromatis K."/>
            <person name="Mikhailova N."/>
            <person name="Chen A."/>
            <person name="Palaniappan K."/>
            <person name="Land M."/>
            <person name="Hauser L."/>
            <person name="Chang Y.J."/>
            <person name="Jeffries C.D."/>
            <person name="Brettin T."/>
            <person name="Goker M."/>
            <person name="Beck B."/>
            <person name="Bristow J."/>
            <person name="Eisen J.A."/>
            <person name="Markowitz V."/>
            <person name="Hugenholtz P."/>
            <person name="Kyrpides N.C."/>
            <person name="Klenk H.P."/>
            <person name="Chen F."/>
        </authorList>
    </citation>
    <scope>NUCLEOTIDE SEQUENCE [LARGE SCALE GENOMIC DNA]</scope>
    <source>
        <strain evidence="3">ATCC 33386 / NCTC 11300</strain>
    </source>
</reference>
<dbReference type="PANTHER" id="PTHR33886:SF8">
    <property type="entry name" value="UNSATURATED RHAMNOGALACTURONAN HYDROLASE (EUROFUNG)"/>
    <property type="match status" value="1"/>
</dbReference>
<dbReference type="RefSeq" id="WP_012863197.1">
    <property type="nucleotide sequence ID" value="NC_013517.1"/>
</dbReference>
<gene>
    <name evidence="2" type="ordered locus">Sterm_3783</name>
</gene>
<dbReference type="Pfam" id="PF07470">
    <property type="entry name" value="Glyco_hydro_88"/>
    <property type="match status" value="1"/>
</dbReference>
<dbReference type="HOGENOM" id="CLU_043688_0_0_0"/>
<keyword evidence="3" id="KW-1185">Reference proteome</keyword>
<dbReference type="STRING" id="526218.Sterm_3783"/>
<dbReference type="CAZy" id="GH105">
    <property type="family name" value="Glycoside Hydrolase Family 105"/>
</dbReference>
<dbReference type="KEGG" id="str:Sterm_3783"/>
<name>D1ARY1_SEBTE</name>
<sequence length="363" mass="42600">MLLKQKDIENYIDLLLENLKNLKDEKLEFVWHLEDGSIYDTKSFNGWEWTQGVALYGIYKYYEQTGDRKLLDLLTEWYDRRFEEGLPEKNVNTVAPMLTLAYLYEITKNPKYLPYLEIWAEWVMHGIPRTKDDGIQHKVFLSENKDQLWDDTLMMSVLPLAKIGKLLNRPEYIEQAKKQFLVHIKYLFDKKTGLWFHGWTFDGNHNFAEALWGRGNCWVTIVIPEIIETLDLKEGDFFREYLIDTLKRQIETLAEVQNENGLWHTLLMDNSSYVETSATAGFAFGILKAIRKRYIDRKYEDTALKAVNAVINNINEDGEVQNVSFGTAMGNDLQFYKDIPITPMPYGQSLSVLCLVEYLNYFK</sequence>
<dbReference type="Proteomes" id="UP000000845">
    <property type="component" value="Chromosome"/>
</dbReference>
<dbReference type="InterPro" id="IPR008928">
    <property type="entry name" value="6-hairpin_glycosidase_sf"/>
</dbReference>
<protein>
    <submittedName>
        <fullName evidence="2">Glycosyl hydrolase family 88</fullName>
    </submittedName>
</protein>
<evidence type="ECO:0000313" key="2">
    <source>
        <dbReference type="EMBL" id="ACZ10617.1"/>
    </source>
</evidence>
<dbReference type="InterPro" id="IPR012341">
    <property type="entry name" value="6hp_glycosidase-like_sf"/>
</dbReference>
<organism evidence="2 3">
    <name type="scientific">Sebaldella termitidis (strain ATCC 33386 / NCTC 11300)</name>
    <dbReference type="NCBI Taxonomy" id="526218"/>
    <lineage>
        <taxon>Bacteria</taxon>
        <taxon>Fusobacteriati</taxon>
        <taxon>Fusobacteriota</taxon>
        <taxon>Fusobacteriia</taxon>
        <taxon>Fusobacteriales</taxon>
        <taxon>Leptotrichiaceae</taxon>
        <taxon>Sebaldella</taxon>
    </lineage>
</organism>
<dbReference type="InterPro" id="IPR010905">
    <property type="entry name" value="Glyco_hydro_88"/>
</dbReference>
<dbReference type="InterPro" id="IPR052043">
    <property type="entry name" value="PolySaccharide_Degr_Enz"/>
</dbReference>
<keyword evidence="1 2" id="KW-0378">Hydrolase</keyword>
<dbReference type="PANTHER" id="PTHR33886">
    <property type="entry name" value="UNSATURATED RHAMNOGALACTURONAN HYDROLASE (EUROFUNG)"/>
    <property type="match status" value="1"/>
</dbReference>